<dbReference type="PANTHER" id="PTHR44846:SF1">
    <property type="entry name" value="MANNOSYL-D-GLYCERATE TRANSPORT_METABOLISM SYSTEM REPRESSOR MNGR-RELATED"/>
    <property type="match status" value="1"/>
</dbReference>
<dbReference type="RefSeq" id="WP_166379862.1">
    <property type="nucleotide sequence ID" value="NZ_BAAATT010000005.1"/>
</dbReference>
<dbReference type="AlphaFoldDB" id="A0A8J3PFA1"/>
<evidence type="ECO:0000313" key="5">
    <source>
        <dbReference type="EMBL" id="GIG15451.1"/>
    </source>
</evidence>
<keyword evidence="1" id="KW-0805">Transcription regulation</keyword>
<dbReference type="InterPro" id="IPR036390">
    <property type="entry name" value="WH_DNA-bd_sf"/>
</dbReference>
<keyword evidence="2" id="KW-0238">DNA-binding</keyword>
<dbReference type="PROSITE" id="PS50949">
    <property type="entry name" value="HTH_GNTR"/>
    <property type="match status" value="1"/>
</dbReference>
<comment type="caution">
    <text evidence="5">The sequence shown here is derived from an EMBL/GenBank/DDBJ whole genome shotgun (WGS) entry which is preliminary data.</text>
</comment>
<evidence type="ECO:0000313" key="6">
    <source>
        <dbReference type="Proteomes" id="UP000660339"/>
    </source>
</evidence>
<feature type="domain" description="HTH gntR-type" evidence="4">
    <location>
        <begin position="12"/>
        <end position="80"/>
    </location>
</feature>
<dbReference type="InterPro" id="IPR000524">
    <property type="entry name" value="Tscrpt_reg_HTH_GntR"/>
</dbReference>
<gene>
    <name evidence="5" type="ORF">Cme02nite_37830</name>
</gene>
<dbReference type="InterPro" id="IPR050679">
    <property type="entry name" value="Bact_HTH_transcr_reg"/>
</dbReference>
<proteinExistence type="predicted"/>
<dbReference type="InterPro" id="IPR036388">
    <property type="entry name" value="WH-like_DNA-bd_sf"/>
</dbReference>
<name>A0A8J3PFA1_9ACTN</name>
<dbReference type="Pfam" id="PF00392">
    <property type="entry name" value="GntR"/>
    <property type="match status" value="1"/>
</dbReference>
<sequence length="146" mass="16216">MHAGDIDEESKVPIFHQVADSLRRRIGDGEWSATGFLPSVLDLGHDYSIGLATIRRAMGVLLTEGLLEQKKGQRARILPQPGERELVLLPLGAHIVVDAATAAERRELDLPRGAWMVRVSHRGVVRVWPADRVELRVPWNGPNHAE</sequence>
<dbReference type="GO" id="GO:0045892">
    <property type="term" value="P:negative regulation of DNA-templated transcription"/>
    <property type="evidence" value="ECO:0007669"/>
    <property type="project" value="TreeGrafter"/>
</dbReference>
<dbReference type="PANTHER" id="PTHR44846">
    <property type="entry name" value="MANNOSYL-D-GLYCERATE TRANSPORT/METABOLISM SYSTEM REPRESSOR MNGR-RELATED"/>
    <property type="match status" value="1"/>
</dbReference>
<evidence type="ECO:0000256" key="2">
    <source>
        <dbReference type="ARBA" id="ARBA00023125"/>
    </source>
</evidence>
<evidence type="ECO:0000256" key="3">
    <source>
        <dbReference type="ARBA" id="ARBA00023163"/>
    </source>
</evidence>
<evidence type="ECO:0000259" key="4">
    <source>
        <dbReference type="PROSITE" id="PS50949"/>
    </source>
</evidence>
<dbReference type="Proteomes" id="UP000660339">
    <property type="component" value="Unassembled WGS sequence"/>
</dbReference>
<protein>
    <recommendedName>
        <fullName evidence="4">HTH gntR-type domain-containing protein</fullName>
    </recommendedName>
</protein>
<dbReference type="Gene3D" id="1.10.10.10">
    <property type="entry name" value="Winged helix-like DNA-binding domain superfamily/Winged helix DNA-binding domain"/>
    <property type="match status" value="1"/>
</dbReference>
<organism evidence="5 6">
    <name type="scientific">Catellatospora methionotrophica</name>
    <dbReference type="NCBI Taxonomy" id="121620"/>
    <lineage>
        <taxon>Bacteria</taxon>
        <taxon>Bacillati</taxon>
        <taxon>Actinomycetota</taxon>
        <taxon>Actinomycetes</taxon>
        <taxon>Micromonosporales</taxon>
        <taxon>Micromonosporaceae</taxon>
        <taxon>Catellatospora</taxon>
    </lineage>
</organism>
<accession>A0A8J3PFA1</accession>
<dbReference type="SUPFAM" id="SSF46785">
    <property type="entry name" value="Winged helix' DNA-binding domain"/>
    <property type="match status" value="1"/>
</dbReference>
<keyword evidence="3" id="KW-0804">Transcription</keyword>
<reference evidence="5" key="1">
    <citation type="submission" date="2021-01" db="EMBL/GenBank/DDBJ databases">
        <title>Whole genome shotgun sequence of Catellatospora methionotrophica NBRC 14553.</title>
        <authorList>
            <person name="Komaki H."/>
            <person name="Tamura T."/>
        </authorList>
    </citation>
    <scope>NUCLEOTIDE SEQUENCE</scope>
    <source>
        <strain evidence="5">NBRC 14553</strain>
    </source>
</reference>
<dbReference type="EMBL" id="BONJ01000020">
    <property type="protein sequence ID" value="GIG15451.1"/>
    <property type="molecule type" value="Genomic_DNA"/>
</dbReference>
<evidence type="ECO:0000256" key="1">
    <source>
        <dbReference type="ARBA" id="ARBA00023015"/>
    </source>
</evidence>
<keyword evidence="6" id="KW-1185">Reference proteome</keyword>
<dbReference type="SMART" id="SM00345">
    <property type="entry name" value="HTH_GNTR"/>
    <property type="match status" value="1"/>
</dbReference>
<dbReference type="GO" id="GO:0003700">
    <property type="term" value="F:DNA-binding transcription factor activity"/>
    <property type="evidence" value="ECO:0007669"/>
    <property type="project" value="InterPro"/>
</dbReference>
<dbReference type="GO" id="GO:0003677">
    <property type="term" value="F:DNA binding"/>
    <property type="evidence" value="ECO:0007669"/>
    <property type="project" value="UniProtKB-KW"/>
</dbReference>